<evidence type="ECO:0000256" key="3">
    <source>
        <dbReference type="ARBA" id="ARBA00023274"/>
    </source>
</evidence>
<evidence type="ECO:0000256" key="2">
    <source>
        <dbReference type="ARBA" id="ARBA00022980"/>
    </source>
</evidence>
<dbReference type="STRING" id="2018661.A0A2A2KB22"/>
<evidence type="ECO:0000256" key="1">
    <source>
        <dbReference type="ARBA" id="ARBA00008760"/>
    </source>
</evidence>
<protein>
    <recommendedName>
        <fullName evidence="4">Large ribosomal subunit protein bL28m</fullName>
    </recommendedName>
    <alternativeName>
        <fullName evidence="5">39S ribosomal protein L28, mitochondrial</fullName>
    </alternativeName>
</protein>
<organism evidence="6 7">
    <name type="scientific">Diploscapter pachys</name>
    <dbReference type="NCBI Taxonomy" id="2018661"/>
    <lineage>
        <taxon>Eukaryota</taxon>
        <taxon>Metazoa</taxon>
        <taxon>Ecdysozoa</taxon>
        <taxon>Nematoda</taxon>
        <taxon>Chromadorea</taxon>
        <taxon>Rhabditida</taxon>
        <taxon>Rhabditina</taxon>
        <taxon>Rhabditomorpha</taxon>
        <taxon>Rhabditoidea</taxon>
        <taxon>Rhabditidae</taxon>
        <taxon>Diploscapter</taxon>
    </lineage>
</organism>
<reference evidence="6 7" key="1">
    <citation type="journal article" date="2017" name="Curr. Biol.">
        <title>Genome architecture and evolution of a unichromosomal asexual nematode.</title>
        <authorList>
            <person name="Fradin H."/>
            <person name="Zegar C."/>
            <person name="Gutwein M."/>
            <person name="Lucas J."/>
            <person name="Kovtun M."/>
            <person name="Corcoran D."/>
            <person name="Baugh L.R."/>
            <person name="Kiontke K."/>
            <person name="Gunsalus K."/>
            <person name="Fitch D.H."/>
            <person name="Piano F."/>
        </authorList>
    </citation>
    <scope>NUCLEOTIDE SEQUENCE [LARGE SCALE GENOMIC DNA]</scope>
    <source>
        <strain evidence="6">PF1309</strain>
    </source>
</reference>
<evidence type="ECO:0000313" key="7">
    <source>
        <dbReference type="Proteomes" id="UP000218231"/>
    </source>
</evidence>
<dbReference type="PANTHER" id="PTHR13528:SF2">
    <property type="entry name" value="LARGE RIBOSOMAL SUBUNIT PROTEIN BL28M"/>
    <property type="match status" value="1"/>
</dbReference>
<evidence type="ECO:0000256" key="4">
    <source>
        <dbReference type="ARBA" id="ARBA00035269"/>
    </source>
</evidence>
<dbReference type="AlphaFoldDB" id="A0A2A2KB22"/>
<dbReference type="InterPro" id="IPR034704">
    <property type="entry name" value="Ribosomal_bL28/bL31-like_sf"/>
</dbReference>
<keyword evidence="3" id="KW-0687">Ribonucleoprotein</keyword>
<keyword evidence="2" id="KW-0689">Ribosomal protein</keyword>
<comment type="caution">
    <text evidence="6">The sequence shown here is derived from an EMBL/GenBank/DDBJ whole genome shotgun (WGS) entry which is preliminary data.</text>
</comment>
<gene>
    <name evidence="6" type="ORF">WR25_19956</name>
</gene>
<comment type="similarity">
    <text evidence="1">Belongs to the bacterial ribosomal protein bL28 family.</text>
</comment>
<dbReference type="Proteomes" id="UP000218231">
    <property type="component" value="Unassembled WGS sequence"/>
</dbReference>
<accession>A0A2A2KB22</accession>
<dbReference type="OrthoDB" id="361870at2759"/>
<dbReference type="GO" id="GO:0005762">
    <property type="term" value="C:mitochondrial large ribosomal subunit"/>
    <property type="evidence" value="ECO:0007669"/>
    <property type="project" value="TreeGrafter"/>
</dbReference>
<keyword evidence="7" id="KW-1185">Reference proteome</keyword>
<dbReference type="GO" id="GO:0003735">
    <property type="term" value="F:structural constituent of ribosome"/>
    <property type="evidence" value="ECO:0007669"/>
    <property type="project" value="InterPro"/>
</dbReference>
<sequence>MSLVKNLVNLTKALPRPVVTWDKAERIRRNEEIWKNPDSIVHRLPEHYKMRYWKNHVLADRSPIHYRPPTTRYVWDPTRNVQIEVENYPIVGLHTPEQDEGLWGGERVVKGWRESKPYTKKKVLPRHWLPILWFPKLKFHIVYSEILDKYMKIIVTERALRLIDSYCGLDFYILRCPEIDLDSKFALILKREMLLALARGDFYLDNEEKRNYIGAKYEEFRIPEGEAEWVGLTLNEAAAKQQDIEESIKPEPLKYKLERELVAKLESGTDLKTTEEEFVPKTEESKFGDKLLGKYLNPLAERLRKP</sequence>
<dbReference type="SUPFAM" id="SSF143800">
    <property type="entry name" value="L28p-like"/>
    <property type="match status" value="1"/>
</dbReference>
<evidence type="ECO:0000256" key="5">
    <source>
        <dbReference type="ARBA" id="ARBA00035538"/>
    </source>
</evidence>
<dbReference type="PANTHER" id="PTHR13528">
    <property type="entry name" value="39S RIBOSOMAL PROTEIN L28, MITOCHONDRIAL"/>
    <property type="match status" value="1"/>
</dbReference>
<dbReference type="EMBL" id="LIAE01009135">
    <property type="protein sequence ID" value="PAV71053.1"/>
    <property type="molecule type" value="Genomic_DNA"/>
</dbReference>
<proteinExistence type="inferred from homology"/>
<dbReference type="InterPro" id="IPR026569">
    <property type="entry name" value="Ribosomal_bL28"/>
</dbReference>
<evidence type="ECO:0000313" key="6">
    <source>
        <dbReference type="EMBL" id="PAV71053.1"/>
    </source>
</evidence>
<name>A0A2A2KB22_9BILA</name>